<dbReference type="VEuPathDB" id="FungiDB:MAPG_08161"/>
<gene>
    <name evidence="2" type="ORF">MAPG_08161</name>
</gene>
<reference evidence="4" key="2">
    <citation type="submission" date="2010-05" db="EMBL/GenBank/DDBJ databases">
        <title>The genome sequence of Magnaporthe poae strain ATCC 64411.</title>
        <authorList>
            <person name="Ma L.-J."/>
            <person name="Dead R."/>
            <person name="Young S."/>
            <person name="Zeng Q."/>
            <person name="Koehrsen M."/>
            <person name="Alvarado L."/>
            <person name="Berlin A."/>
            <person name="Chapman S.B."/>
            <person name="Chen Z."/>
            <person name="Freedman E."/>
            <person name="Gellesch M."/>
            <person name="Goldberg J."/>
            <person name="Griggs A."/>
            <person name="Gujja S."/>
            <person name="Heilman E.R."/>
            <person name="Heiman D."/>
            <person name="Hepburn T."/>
            <person name="Howarth C."/>
            <person name="Jen D."/>
            <person name="Larson L."/>
            <person name="Mehta T."/>
            <person name="Neiman D."/>
            <person name="Pearson M."/>
            <person name="Roberts A."/>
            <person name="Saif S."/>
            <person name="Shea T."/>
            <person name="Shenoy N."/>
            <person name="Sisk P."/>
            <person name="Stolte C."/>
            <person name="Sykes S."/>
            <person name="Walk T."/>
            <person name="White J."/>
            <person name="Yandava C."/>
            <person name="Haas B."/>
            <person name="Nusbaum C."/>
            <person name="Birren B."/>
        </authorList>
    </citation>
    <scope>NUCLEOTIDE SEQUENCE [LARGE SCALE GENOMIC DNA]</scope>
    <source>
        <strain evidence="4">ATCC 64411 / 73-15</strain>
    </source>
</reference>
<keyword evidence="4" id="KW-1185">Reference proteome</keyword>
<feature type="region of interest" description="Disordered" evidence="1">
    <location>
        <begin position="1"/>
        <end position="20"/>
    </location>
</feature>
<name>A0A0C4E6L8_MAGP6</name>
<reference evidence="3" key="4">
    <citation type="journal article" date="2015" name="G3 (Bethesda)">
        <title>Genome sequences of three phytopathogenic species of the Magnaporthaceae family of fungi.</title>
        <authorList>
            <person name="Okagaki L.H."/>
            <person name="Nunes C.C."/>
            <person name="Sailsbery J."/>
            <person name="Clay B."/>
            <person name="Brown D."/>
            <person name="John T."/>
            <person name="Oh Y."/>
            <person name="Young N."/>
            <person name="Fitzgerald M."/>
            <person name="Haas B.J."/>
            <person name="Zeng Q."/>
            <person name="Young S."/>
            <person name="Adiconis X."/>
            <person name="Fan L."/>
            <person name="Levin J.Z."/>
            <person name="Mitchell T.K."/>
            <person name="Okubara P.A."/>
            <person name="Farman M.L."/>
            <person name="Kohn L.M."/>
            <person name="Birren B."/>
            <person name="Ma L.-J."/>
            <person name="Dean R.A."/>
        </authorList>
    </citation>
    <scope>NUCLEOTIDE SEQUENCE</scope>
    <source>
        <strain evidence="3">ATCC 64411 / 73-15</strain>
    </source>
</reference>
<dbReference type="EMBL" id="GL876972">
    <property type="protein sequence ID" value="KLU89187.1"/>
    <property type="molecule type" value="Genomic_DNA"/>
</dbReference>
<evidence type="ECO:0000313" key="4">
    <source>
        <dbReference type="Proteomes" id="UP000011715"/>
    </source>
</evidence>
<dbReference type="AlphaFoldDB" id="A0A0C4E6L8"/>
<reference evidence="2" key="3">
    <citation type="submission" date="2011-03" db="EMBL/GenBank/DDBJ databases">
        <title>Annotation of Magnaporthe poae ATCC 64411.</title>
        <authorList>
            <person name="Ma L.-J."/>
            <person name="Dead R."/>
            <person name="Young S.K."/>
            <person name="Zeng Q."/>
            <person name="Gargeya S."/>
            <person name="Fitzgerald M."/>
            <person name="Haas B."/>
            <person name="Abouelleil A."/>
            <person name="Alvarado L."/>
            <person name="Arachchi H.M."/>
            <person name="Berlin A."/>
            <person name="Brown A."/>
            <person name="Chapman S.B."/>
            <person name="Chen Z."/>
            <person name="Dunbar C."/>
            <person name="Freedman E."/>
            <person name="Gearin G."/>
            <person name="Gellesch M."/>
            <person name="Goldberg J."/>
            <person name="Griggs A."/>
            <person name="Gujja S."/>
            <person name="Heiman D."/>
            <person name="Howarth C."/>
            <person name="Larson L."/>
            <person name="Lui A."/>
            <person name="MacDonald P.J.P."/>
            <person name="Mehta T."/>
            <person name="Montmayeur A."/>
            <person name="Murphy C."/>
            <person name="Neiman D."/>
            <person name="Pearson M."/>
            <person name="Priest M."/>
            <person name="Roberts A."/>
            <person name="Saif S."/>
            <person name="Shea T."/>
            <person name="Shenoy N."/>
            <person name="Sisk P."/>
            <person name="Stolte C."/>
            <person name="Sykes S."/>
            <person name="Yandava C."/>
            <person name="Wortman J."/>
            <person name="Nusbaum C."/>
            <person name="Birren B."/>
        </authorList>
    </citation>
    <scope>NUCLEOTIDE SEQUENCE</scope>
    <source>
        <strain evidence="2">ATCC 64411</strain>
    </source>
</reference>
<dbReference type="Proteomes" id="UP000011715">
    <property type="component" value="Unassembled WGS sequence"/>
</dbReference>
<reference evidence="2" key="1">
    <citation type="submission" date="2010-05" db="EMBL/GenBank/DDBJ databases">
        <title>The Genome Sequence of Magnaporthe poae strain ATCC 64411.</title>
        <authorList>
            <consortium name="The Broad Institute Genome Sequencing Platform"/>
            <consortium name="Broad Institute Genome Sequencing Center for Infectious Disease"/>
            <person name="Ma L.-J."/>
            <person name="Dead R."/>
            <person name="Young S."/>
            <person name="Zeng Q."/>
            <person name="Koehrsen M."/>
            <person name="Alvarado L."/>
            <person name="Berlin A."/>
            <person name="Chapman S.B."/>
            <person name="Chen Z."/>
            <person name="Freedman E."/>
            <person name="Gellesch M."/>
            <person name="Goldberg J."/>
            <person name="Griggs A."/>
            <person name="Gujja S."/>
            <person name="Heilman E.R."/>
            <person name="Heiman D."/>
            <person name="Hepburn T."/>
            <person name="Howarth C."/>
            <person name="Jen D."/>
            <person name="Larson L."/>
            <person name="Mehta T."/>
            <person name="Neiman D."/>
            <person name="Pearson M."/>
            <person name="Roberts A."/>
            <person name="Saif S."/>
            <person name="Shea T."/>
            <person name="Shenoy N."/>
            <person name="Sisk P."/>
            <person name="Stolte C."/>
            <person name="Sykes S."/>
            <person name="Walk T."/>
            <person name="White J."/>
            <person name="Yandava C."/>
            <person name="Haas B."/>
            <person name="Nusbaum C."/>
            <person name="Birren B."/>
        </authorList>
    </citation>
    <scope>NUCLEOTIDE SEQUENCE</scope>
    <source>
        <strain evidence="2">ATCC 64411</strain>
    </source>
</reference>
<proteinExistence type="predicted"/>
<organism evidence="3 4">
    <name type="scientific">Magnaporthiopsis poae (strain ATCC 64411 / 73-15)</name>
    <name type="common">Kentucky bluegrass fungus</name>
    <name type="synonym">Magnaporthe poae</name>
    <dbReference type="NCBI Taxonomy" id="644358"/>
    <lineage>
        <taxon>Eukaryota</taxon>
        <taxon>Fungi</taxon>
        <taxon>Dikarya</taxon>
        <taxon>Ascomycota</taxon>
        <taxon>Pezizomycotina</taxon>
        <taxon>Sordariomycetes</taxon>
        <taxon>Sordariomycetidae</taxon>
        <taxon>Magnaporthales</taxon>
        <taxon>Magnaporthaceae</taxon>
        <taxon>Magnaporthiopsis</taxon>
    </lineage>
</organism>
<protein>
    <submittedName>
        <fullName evidence="2 3">Uncharacterized protein</fullName>
    </submittedName>
</protein>
<evidence type="ECO:0000313" key="2">
    <source>
        <dbReference type="EMBL" id="KLU89187.1"/>
    </source>
</evidence>
<dbReference type="EMBL" id="ADBL01001973">
    <property type="status" value="NOT_ANNOTATED_CDS"/>
    <property type="molecule type" value="Genomic_DNA"/>
</dbReference>
<accession>A0A0C4E6L8</accession>
<dbReference type="EnsemblFungi" id="MAPG_08161T0">
    <property type="protein sequence ID" value="MAPG_08161T0"/>
    <property type="gene ID" value="MAPG_08161"/>
</dbReference>
<evidence type="ECO:0000256" key="1">
    <source>
        <dbReference type="SAM" id="MobiDB-lite"/>
    </source>
</evidence>
<sequence>MLMLGTWEEPSGTSQVRPEADGCHFIHERALRPPLSRPMPRRWEALWLAPGHATASGSTSLQASRLCRVRV</sequence>
<evidence type="ECO:0000313" key="3">
    <source>
        <dbReference type="EnsemblFungi" id="MAPG_08161T0"/>
    </source>
</evidence>
<reference evidence="3" key="5">
    <citation type="submission" date="2015-06" db="UniProtKB">
        <authorList>
            <consortium name="EnsemblFungi"/>
        </authorList>
    </citation>
    <scope>IDENTIFICATION</scope>
    <source>
        <strain evidence="3">ATCC 64411</strain>
    </source>
</reference>